<name>A0A0U1NL89_9RHOB</name>
<sequence>MCNHTPRVFSDFMSLRQTDPSKFYDLTTQRRMYNSHKRLGSCAFFDQAHKR</sequence>
<proteinExistence type="predicted"/>
<evidence type="ECO:0000313" key="1">
    <source>
        <dbReference type="EMBL" id="CRK75273.1"/>
    </source>
</evidence>
<reference evidence="1 2" key="1">
    <citation type="submission" date="2015-04" db="EMBL/GenBank/DDBJ databases">
        <authorList>
            <person name="Syromyatnikov M.Y."/>
            <person name="Popov V.N."/>
        </authorList>
    </citation>
    <scope>NUCLEOTIDE SEQUENCE [LARGE SCALE GENOMIC DNA]</scope>
    <source>
        <strain evidence="1 2">CECT 5292</strain>
    </source>
</reference>
<dbReference type="STRING" id="282199.GCA_001049735_01316"/>
<protein>
    <submittedName>
        <fullName evidence="1">Uncharacterized protein</fullName>
    </submittedName>
</protein>
<keyword evidence="2" id="KW-1185">Reference proteome</keyword>
<dbReference type="AlphaFoldDB" id="A0A0U1NL89"/>
<accession>A0A0U1NL89</accession>
<organism evidence="1 2">
    <name type="scientific">Nereida ignava</name>
    <dbReference type="NCBI Taxonomy" id="282199"/>
    <lineage>
        <taxon>Bacteria</taxon>
        <taxon>Pseudomonadati</taxon>
        <taxon>Pseudomonadota</taxon>
        <taxon>Alphaproteobacteria</taxon>
        <taxon>Rhodobacterales</taxon>
        <taxon>Roseobacteraceae</taxon>
        <taxon>Nereida</taxon>
    </lineage>
</organism>
<dbReference type="EMBL" id="CVQV01000005">
    <property type="protein sequence ID" value="CRK75273.1"/>
    <property type="molecule type" value="Genomic_DNA"/>
</dbReference>
<evidence type="ECO:0000313" key="2">
    <source>
        <dbReference type="Proteomes" id="UP000048949"/>
    </source>
</evidence>
<dbReference type="Proteomes" id="UP000048949">
    <property type="component" value="Unassembled WGS sequence"/>
</dbReference>
<gene>
    <name evidence="1" type="ORF">NIG5292_01317</name>
</gene>